<evidence type="ECO:0000313" key="4">
    <source>
        <dbReference type="Proteomes" id="UP001479436"/>
    </source>
</evidence>
<organism evidence="3 4">
    <name type="scientific">Basidiobolus ranarum</name>
    <dbReference type="NCBI Taxonomy" id="34480"/>
    <lineage>
        <taxon>Eukaryota</taxon>
        <taxon>Fungi</taxon>
        <taxon>Fungi incertae sedis</taxon>
        <taxon>Zoopagomycota</taxon>
        <taxon>Entomophthoromycotina</taxon>
        <taxon>Basidiobolomycetes</taxon>
        <taxon>Basidiobolales</taxon>
        <taxon>Basidiobolaceae</taxon>
        <taxon>Basidiobolus</taxon>
    </lineage>
</organism>
<evidence type="ECO:0000259" key="2">
    <source>
        <dbReference type="Pfam" id="PF08241"/>
    </source>
</evidence>
<reference evidence="3 4" key="1">
    <citation type="submission" date="2023-04" db="EMBL/GenBank/DDBJ databases">
        <title>Genome of Basidiobolus ranarum AG-B5.</title>
        <authorList>
            <person name="Stajich J.E."/>
            <person name="Carter-House D."/>
            <person name="Gryganskyi A."/>
        </authorList>
    </citation>
    <scope>NUCLEOTIDE SEQUENCE [LARGE SCALE GENOMIC DNA]</scope>
    <source>
        <strain evidence="3 4">AG-B5</strain>
    </source>
</reference>
<sequence length="240" mass="26598">MTFKSTGLWILSILTALIAVVVVDRQSGSTLRLGNRMFHSMWTYLGPVMDECLAPTKAPLLSLAQGKVVEIGPGHGSNFKYFAKNKVTSLIAVEPNTLMHPKLVEQAKEYGLDQFEIVGAMWENSNLEEGSCDAIISNLVLCSVDNLYHTLDLVHKYLKPGGKFIFIEHVGHPNGTMWRTMQNLVTPLWKYVGDNCHLNRDVAPALAAMDGWKDVELKVGDMCGSFPLVNPKIYGYATKV</sequence>
<protein>
    <recommendedName>
        <fullName evidence="2">Methyltransferase type 11 domain-containing protein</fullName>
    </recommendedName>
</protein>
<proteinExistence type="predicted"/>
<dbReference type="Gene3D" id="3.40.50.150">
    <property type="entry name" value="Vaccinia Virus protein VP39"/>
    <property type="match status" value="1"/>
</dbReference>
<evidence type="ECO:0000313" key="3">
    <source>
        <dbReference type="EMBL" id="KAK9696037.1"/>
    </source>
</evidence>
<keyword evidence="1" id="KW-0812">Transmembrane</keyword>
<feature type="transmembrane region" description="Helical" evidence="1">
    <location>
        <begin position="6"/>
        <end position="23"/>
    </location>
</feature>
<evidence type="ECO:0000256" key="1">
    <source>
        <dbReference type="SAM" id="Phobius"/>
    </source>
</evidence>
<keyword evidence="1" id="KW-1133">Transmembrane helix</keyword>
<dbReference type="PANTHER" id="PTHR45036">
    <property type="entry name" value="METHYLTRANSFERASE LIKE 7B"/>
    <property type="match status" value="1"/>
</dbReference>
<feature type="domain" description="Methyltransferase type 11" evidence="2">
    <location>
        <begin position="69"/>
        <end position="166"/>
    </location>
</feature>
<dbReference type="SUPFAM" id="SSF53335">
    <property type="entry name" value="S-adenosyl-L-methionine-dependent methyltransferases"/>
    <property type="match status" value="1"/>
</dbReference>
<dbReference type="CDD" id="cd02440">
    <property type="entry name" value="AdoMet_MTases"/>
    <property type="match status" value="1"/>
</dbReference>
<comment type="caution">
    <text evidence="3">The sequence shown here is derived from an EMBL/GenBank/DDBJ whole genome shotgun (WGS) entry which is preliminary data.</text>
</comment>
<name>A0ABR2VRW9_9FUNG</name>
<dbReference type="InterPro" id="IPR029063">
    <property type="entry name" value="SAM-dependent_MTases_sf"/>
</dbReference>
<keyword evidence="1" id="KW-0472">Membrane</keyword>
<dbReference type="Proteomes" id="UP001479436">
    <property type="component" value="Unassembled WGS sequence"/>
</dbReference>
<dbReference type="Pfam" id="PF08241">
    <property type="entry name" value="Methyltransf_11"/>
    <property type="match status" value="1"/>
</dbReference>
<dbReference type="InterPro" id="IPR052356">
    <property type="entry name" value="Thiol_S-MT"/>
</dbReference>
<accession>A0ABR2VRW9</accession>
<dbReference type="PANTHER" id="PTHR45036:SF1">
    <property type="entry name" value="METHYLTRANSFERASE LIKE 7A"/>
    <property type="match status" value="1"/>
</dbReference>
<gene>
    <name evidence="3" type="ORF">K7432_012672</name>
</gene>
<keyword evidence="4" id="KW-1185">Reference proteome</keyword>
<dbReference type="InterPro" id="IPR013216">
    <property type="entry name" value="Methyltransf_11"/>
</dbReference>
<dbReference type="EMBL" id="JASJQH010008010">
    <property type="protein sequence ID" value="KAK9696037.1"/>
    <property type="molecule type" value="Genomic_DNA"/>
</dbReference>